<keyword evidence="4" id="KW-0479">Metal-binding</keyword>
<dbReference type="AlphaFoldDB" id="A0A399IYR2"/>
<evidence type="ECO:0000256" key="1">
    <source>
        <dbReference type="ARBA" id="ARBA00001966"/>
    </source>
</evidence>
<dbReference type="PANTHER" id="PTHR11228:SF7">
    <property type="entry name" value="PQQA PEPTIDE CYCLASE"/>
    <property type="match status" value="1"/>
</dbReference>
<dbReference type="PANTHER" id="PTHR11228">
    <property type="entry name" value="RADICAL SAM DOMAIN PROTEIN"/>
    <property type="match status" value="1"/>
</dbReference>
<keyword evidence="5" id="KW-0408">Iron</keyword>
<sequence>MGHRRRVLQFQKRHDARPRGNQTPLRRCLKPEHSMKSIAVYLTGACNLRCKHCSVGLDQYRPRETLDDAQIMHVIEKAADRGVEYVTLLGGEPTYTRHDLAAFTRRASEVGVKLSINTNLFFPEKLLPLIDDPGLGNIVVSLDGAGPETHDAMRGKGSFARTIRNLELIIAARDRIRPELTIDLTFVLTALNQTDAIRIVDLAIAHRIDKLNINLINPVGRGNTFSKKLRGGDDYLAAISKMVLYFQLLRPPITLSIPLPPAVAEYLEMEYGVPVDAFINDAACGGTEVYTYVDLRGNLLPCPGLSYEEGRNDTMNHRHENLSILDRSIADIETTSVFRAFNKAQQSRSKNAVFEPCNVCKHRAVCSPCTASYYKKDSANVIDMCKRIYEKLPDDPRISTIFHMSESAEV</sequence>
<proteinExistence type="predicted"/>
<dbReference type="CDD" id="cd01335">
    <property type="entry name" value="Radical_SAM"/>
    <property type="match status" value="1"/>
</dbReference>
<keyword evidence="10" id="KW-1185">Reference proteome</keyword>
<reference evidence="9 10" key="1">
    <citation type="submission" date="2018-08" db="EMBL/GenBank/DDBJ databases">
        <title>Pseudooceanicola sediminis CY03 in the family Rhodobacteracea.</title>
        <authorList>
            <person name="Zhang Y.-J."/>
        </authorList>
    </citation>
    <scope>NUCLEOTIDE SEQUENCE [LARGE SCALE GENOMIC DNA]</scope>
    <source>
        <strain evidence="9 10">CY03</strain>
    </source>
</reference>
<dbReference type="InterPro" id="IPR058240">
    <property type="entry name" value="rSAM_sf"/>
</dbReference>
<dbReference type="SFLD" id="SFLDS00029">
    <property type="entry name" value="Radical_SAM"/>
    <property type="match status" value="1"/>
</dbReference>
<evidence type="ECO:0000259" key="8">
    <source>
        <dbReference type="PROSITE" id="PS51918"/>
    </source>
</evidence>
<comment type="caution">
    <text evidence="9">The sequence shown here is derived from an EMBL/GenBank/DDBJ whole genome shotgun (WGS) entry which is preliminary data.</text>
</comment>
<evidence type="ECO:0000256" key="5">
    <source>
        <dbReference type="ARBA" id="ARBA00023004"/>
    </source>
</evidence>
<gene>
    <name evidence="9" type="ORF">DL237_13395</name>
</gene>
<evidence type="ECO:0000256" key="2">
    <source>
        <dbReference type="ARBA" id="ARBA00022485"/>
    </source>
</evidence>
<evidence type="ECO:0000256" key="4">
    <source>
        <dbReference type="ARBA" id="ARBA00022723"/>
    </source>
</evidence>
<dbReference type="GO" id="GO:0046872">
    <property type="term" value="F:metal ion binding"/>
    <property type="evidence" value="ECO:0007669"/>
    <property type="project" value="UniProtKB-KW"/>
</dbReference>
<dbReference type="EMBL" id="QWJJ01000011">
    <property type="protein sequence ID" value="RII38195.1"/>
    <property type="molecule type" value="Genomic_DNA"/>
</dbReference>
<comment type="cofactor">
    <cofactor evidence="1">
        <name>[4Fe-4S] cluster</name>
        <dbReference type="ChEBI" id="CHEBI:49883"/>
    </cofactor>
</comment>
<dbReference type="PROSITE" id="PS51918">
    <property type="entry name" value="RADICAL_SAM"/>
    <property type="match status" value="1"/>
</dbReference>
<dbReference type="SFLD" id="SFLDG01067">
    <property type="entry name" value="SPASM/twitch_domain_containing"/>
    <property type="match status" value="1"/>
</dbReference>
<feature type="domain" description="Radical SAM core" evidence="8">
    <location>
        <begin position="32"/>
        <end position="258"/>
    </location>
</feature>
<dbReference type="InterPro" id="IPR017200">
    <property type="entry name" value="PqqE-like"/>
</dbReference>
<dbReference type="Proteomes" id="UP000265848">
    <property type="component" value="Unassembled WGS sequence"/>
</dbReference>
<evidence type="ECO:0000256" key="7">
    <source>
        <dbReference type="SAM" id="MobiDB-lite"/>
    </source>
</evidence>
<accession>A0A399IYR2</accession>
<protein>
    <submittedName>
        <fullName evidence="9">Radical SAM protein</fullName>
    </submittedName>
</protein>
<dbReference type="GO" id="GO:0051539">
    <property type="term" value="F:4 iron, 4 sulfur cluster binding"/>
    <property type="evidence" value="ECO:0007669"/>
    <property type="project" value="UniProtKB-KW"/>
</dbReference>
<dbReference type="SUPFAM" id="SSF102114">
    <property type="entry name" value="Radical SAM enzymes"/>
    <property type="match status" value="1"/>
</dbReference>
<evidence type="ECO:0000256" key="6">
    <source>
        <dbReference type="ARBA" id="ARBA00023014"/>
    </source>
</evidence>
<feature type="region of interest" description="Disordered" evidence="7">
    <location>
        <begin position="1"/>
        <end position="24"/>
    </location>
</feature>
<evidence type="ECO:0000313" key="10">
    <source>
        <dbReference type="Proteomes" id="UP000265848"/>
    </source>
</evidence>
<dbReference type="InterPro" id="IPR006638">
    <property type="entry name" value="Elp3/MiaA/NifB-like_rSAM"/>
</dbReference>
<evidence type="ECO:0000256" key="3">
    <source>
        <dbReference type="ARBA" id="ARBA00022691"/>
    </source>
</evidence>
<dbReference type="Pfam" id="PF04055">
    <property type="entry name" value="Radical_SAM"/>
    <property type="match status" value="1"/>
</dbReference>
<dbReference type="InterPro" id="IPR007197">
    <property type="entry name" value="rSAM"/>
</dbReference>
<dbReference type="SMART" id="SM00729">
    <property type="entry name" value="Elp3"/>
    <property type="match status" value="1"/>
</dbReference>
<dbReference type="Gene3D" id="3.20.20.70">
    <property type="entry name" value="Aldolase class I"/>
    <property type="match status" value="1"/>
</dbReference>
<evidence type="ECO:0000313" key="9">
    <source>
        <dbReference type="EMBL" id="RII38195.1"/>
    </source>
</evidence>
<dbReference type="InterPro" id="IPR013785">
    <property type="entry name" value="Aldolase_TIM"/>
</dbReference>
<dbReference type="PIRSF" id="PIRSF037420">
    <property type="entry name" value="PQQ_syn_pqqE"/>
    <property type="match status" value="1"/>
</dbReference>
<keyword evidence="2" id="KW-0004">4Fe-4S</keyword>
<keyword evidence="3" id="KW-0949">S-adenosyl-L-methionine</keyword>
<organism evidence="9 10">
    <name type="scientific">Pseudooceanicola sediminis</name>
    <dbReference type="NCBI Taxonomy" id="2211117"/>
    <lineage>
        <taxon>Bacteria</taxon>
        <taxon>Pseudomonadati</taxon>
        <taxon>Pseudomonadota</taxon>
        <taxon>Alphaproteobacteria</taxon>
        <taxon>Rhodobacterales</taxon>
        <taxon>Paracoccaceae</taxon>
        <taxon>Pseudooceanicola</taxon>
    </lineage>
</organism>
<dbReference type="InterPro" id="IPR050377">
    <property type="entry name" value="Radical_SAM_PqqE_MftC-like"/>
</dbReference>
<name>A0A399IYR2_9RHOB</name>
<keyword evidence="6" id="KW-0411">Iron-sulfur</keyword>
<dbReference type="GO" id="GO:0003824">
    <property type="term" value="F:catalytic activity"/>
    <property type="evidence" value="ECO:0007669"/>
    <property type="project" value="InterPro"/>
</dbReference>